<dbReference type="InterPro" id="IPR002083">
    <property type="entry name" value="MATH/TRAF_dom"/>
</dbReference>
<comment type="caution">
    <text evidence="2">The sequence shown here is derived from an EMBL/GenBank/DDBJ whole genome shotgun (WGS) entry which is preliminary data.</text>
</comment>
<evidence type="ECO:0000259" key="1">
    <source>
        <dbReference type="PROSITE" id="PS50097"/>
    </source>
</evidence>
<reference evidence="2" key="1">
    <citation type="submission" date="2022-11" db="EMBL/GenBank/DDBJ databases">
        <authorList>
            <person name="Kikuchi T."/>
        </authorList>
    </citation>
    <scope>NUCLEOTIDE SEQUENCE</scope>
    <source>
        <strain evidence="2">PS1010</strain>
    </source>
</reference>
<feature type="domain" description="BTB" evidence="1">
    <location>
        <begin position="152"/>
        <end position="210"/>
    </location>
</feature>
<dbReference type="InterPro" id="IPR000210">
    <property type="entry name" value="BTB/POZ_dom"/>
</dbReference>
<proteinExistence type="predicted"/>
<dbReference type="PROSITE" id="PS50097">
    <property type="entry name" value="BTB"/>
    <property type="match status" value="1"/>
</dbReference>
<dbReference type="AlphaFoldDB" id="A0A9P1IAN0"/>
<dbReference type="InterPro" id="IPR011333">
    <property type="entry name" value="SKP1/BTB/POZ_sf"/>
</dbReference>
<dbReference type="SUPFAM" id="SSF54695">
    <property type="entry name" value="POZ domain"/>
    <property type="match status" value="1"/>
</dbReference>
<organism evidence="2 3">
    <name type="scientific">Caenorhabditis angaria</name>
    <dbReference type="NCBI Taxonomy" id="860376"/>
    <lineage>
        <taxon>Eukaryota</taxon>
        <taxon>Metazoa</taxon>
        <taxon>Ecdysozoa</taxon>
        <taxon>Nematoda</taxon>
        <taxon>Chromadorea</taxon>
        <taxon>Rhabditida</taxon>
        <taxon>Rhabditina</taxon>
        <taxon>Rhabditomorpha</taxon>
        <taxon>Rhabditoidea</taxon>
        <taxon>Rhabditidae</taxon>
        <taxon>Peloderinae</taxon>
        <taxon>Caenorhabditis</taxon>
    </lineage>
</organism>
<evidence type="ECO:0000313" key="2">
    <source>
        <dbReference type="EMBL" id="CAI5440631.1"/>
    </source>
</evidence>
<keyword evidence="3" id="KW-1185">Reference proteome</keyword>
<accession>A0A9P1IAN0</accession>
<dbReference type="PANTHER" id="PTHR22744:SF12">
    <property type="entry name" value="BTB DOMAIN-CONTAINING PROTEIN"/>
    <property type="match status" value="1"/>
</dbReference>
<dbReference type="CDD" id="cd00121">
    <property type="entry name" value="MATH"/>
    <property type="match status" value="1"/>
</dbReference>
<protein>
    <recommendedName>
        <fullName evidence="1">BTB domain-containing protein</fullName>
    </recommendedName>
</protein>
<evidence type="ECO:0000313" key="3">
    <source>
        <dbReference type="Proteomes" id="UP001152747"/>
    </source>
</evidence>
<dbReference type="Gene3D" id="3.30.710.10">
    <property type="entry name" value="Potassium Channel Kv1.1, Chain A"/>
    <property type="match status" value="1"/>
</dbReference>
<dbReference type="SUPFAM" id="SSF49599">
    <property type="entry name" value="TRAF domain-like"/>
    <property type="match status" value="1"/>
</dbReference>
<dbReference type="Proteomes" id="UP001152747">
    <property type="component" value="Unassembled WGS sequence"/>
</dbReference>
<dbReference type="SMART" id="SM00225">
    <property type="entry name" value="BTB"/>
    <property type="match status" value="1"/>
</dbReference>
<dbReference type="InterPro" id="IPR008974">
    <property type="entry name" value="TRAF-like"/>
</dbReference>
<dbReference type="Pfam" id="PF00651">
    <property type="entry name" value="BTB"/>
    <property type="match status" value="1"/>
</dbReference>
<dbReference type="Gene3D" id="2.60.210.10">
    <property type="entry name" value="Apoptosis, Tumor Necrosis Factor Receptor Associated Protein 2, Chain A"/>
    <property type="match status" value="1"/>
</dbReference>
<gene>
    <name evidence="2" type="ORF">CAMP_LOCUS3268</name>
</gene>
<sequence length="322" mass="38061">MNNPIHCDNKTIKWRFENVKEWKGEKRYSEEFEIDSVKWKIGIELRNRSGKQDLYADFYCCSLENVKGSICAVKAEVILLRQIGENNHLSRFSENVKYFDSDDYRYSCDVPTYFWDNILLQQNRLVKNNSIIIEVNFDFIFYDFSRKVPNYSDLVVKVEDVELHFNKGSLCMLSDYFYNLLITNNSAQSSEIKIDDVKLLDFMKLMMFSHPNVPFWQAIEVIEFIKTDDCDKFLDLASRFKIKTIPMKIATLLETSNNSNSKCVIMKFIKFADKFNFPRLLQTCMQSFKSSKELKEATKTVEFEALSDVSKVQFLRRFLDFE</sequence>
<name>A0A9P1IAN0_9PELO</name>
<dbReference type="PANTHER" id="PTHR22744">
    <property type="entry name" value="HELIX LOOP HELIX PROTEIN 21-RELATED"/>
    <property type="match status" value="1"/>
</dbReference>
<dbReference type="Pfam" id="PF22486">
    <property type="entry name" value="MATH_2"/>
    <property type="match status" value="1"/>
</dbReference>
<dbReference type="EMBL" id="CANHGI010000002">
    <property type="protein sequence ID" value="CAI5440631.1"/>
    <property type="molecule type" value="Genomic_DNA"/>
</dbReference>